<organism evidence="2">
    <name type="scientific">Zooxanthella nutricula</name>
    <dbReference type="NCBI Taxonomy" id="1333877"/>
    <lineage>
        <taxon>Eukaryota</taxon>
        <taxon>Sar</taxon>
        <taxon>Alveolata</taxon>
        <taxon>Dinophyceae</taxon>
        <taxon>Peridiniales</taxon>
        <taxon>Peridiniales incertae sedis</taxon>
        <taxon>Zooxanthella</taxon>
    </lineage>
</organism>
<protein>
    <submittedName>
        <fullName evidence="2">Uncharacterized protein</fullName>
    </submittedName>
</protein>
<name>A0A7S2Q083_9DINO</name>
<proteinExistence type="predicted"/>
<feature type="region of interest" description="Disordered" evidence="1">
    <location>
        <begin position="1"/>
        <end position="53"/>
    </location>
</feature>
<reference evidence="2" key="1">
    <citation type="submission" date="2021-01" db="EMBL/GenBank/DDBJ databases">
        <authorList>
            <person name="Corre E."/>
            <person name="Pelletier E."/>
            <person name="Niang G."/>
            <person name="Scheremetjew M."/>
            <person name="Finn R."/>
            <person name="Kale V."/>
            <person name="Holt S."/>
            <person name="Cochrane G."/>
            <person name="Meng A."/>
            <person name="Brown T."/>
            <person name="Cohen L."/>
        </authorList>
    </citation>
    <scope>NUCLEOTIDE SEQUENCE</scope>
    <source>
        <strain evidence="2">RCC3387</strain>
    </source>
</reference>
<gene>
    <name evidence="2" type="ORF">BRAN1462_LOCUS48508</name>
</gene>
<dbReference type="AlphaFoldDB" id="A0A7S2Q083"/>
<dbReference type="EMBL" id="HBGW01076294">
    <property type="protein sequence ID" value="CAD9627718.1"/>
    <property type="molecule type" value="Transcribed_RNA"/>
</dbReference>
<feature type="compositionally biased region" description="Low complexity" evidence="1">
    <location>
        <begin position="1"/>
        <end position="13"/>
    </location>
</feature>
<evidence type="ECO:0000313" key="2">
    <source>
        <dbReference type="EMBL" id="CAD9627718.1"/>
    </source>
</evidence>
<accession>A0A7S2Q083</accession>
<evidence type="ECO:0000256" key="1">
    <source>
        <dbReference type="SAM" id="MobiDB-lite"/>
    </source>
</evidence>
<sequence>MRWAGAASSDAPAAPAPSPGDRRRAEEILANFHAGPIEGPGGGPGDGPTAAAAEAARPDADEIARALAALRHRMAQRFVLCAGESISAKEFKASATELARTFLEEAGLHEVIGIERWARETAEVAAQDAARIFQVQVAIAAPN</sequence>